<keyword evidence="2" id="KW-1185">Reference proteome</keyword>
<dbReference type="AlphaFoldDB" id="A0A6I4MLV5"/>
<dbReference type="Proteomes" id="UP000462055">
    <property type="component" value="Unassembled WGS sequence"/>
</dbReference>
<accession>A0A6I4MLV5</accession>
<evidence type="ECO:0008006" key="3">
    <source>
        <dbReference type="Google" id="ProtNLM"/>
    </source>
</evidence>
<reference evidence="1" key="1">
    <citation type="submission" date="2019-12" db="EMBL/GenBank/DDBJ databases">
        <title>Actinomadura physcomitrii sp. nov., a novel actinomycete isolated from moss [Physcomitrium sphaericum (Ludw) Fuernr].</title>
        <authorList>
            <person name="Zhuang X."/>
        </authorList>
    </citation>
    <scope>NUCLEOTIDE SEQUENCE [LARGE SCALE GENOMIC DNA]</scope>
    <source>
        <strain evidence="1">LD22</strain>
    </source>
</reference>
<name>A0A6I4MLV5_9ACTN</name>
<gene>
    <name evidence="1" type="ORF">F8568_042115</name>
</gene>
<organism evidence="1 2">
    <name type="scientific">Actinomadura physcomitrii</name>
    <dbReference type="NCBI Taxonomy" id="2650748"/>
    <lineage>
        <taxon>Bacteria</taxon>
        <taxon>Bacillati</taxon>
        <taxon>Actinomycetota</taxon>
        <taxon>Actinomycetes</taxon>
        <taxon>Streptosporangiales</taxon>
        <taxon>Thermomonosporaceae</taxon>
        <taxon>Actinomadura</taxon>
    </lineage>
</organism>
<sequence length="133" mass="14197">MPVDRTIEDLWRGEPPAQAADVLAAAHAAAGRLAEARRLYESAPPIQPDYLFTMFCTFRAMTVVALGDARGAAEMYEVLLPHRDGPPAGLESLAVAMPPPARTLAELAPLAGEDPAPHVRRAAEIAALWNAPH</sequence>
<dbReference type="InterPro" id="IPR011990">
    <property type="entry name" value="TPR-like_helical_dom_sf"/>
</dbReference>
<evidence type="ECO:0000313" key="2">
    <source>
        <dbReference type="Proteomes" id="UP000462055"/>
    </source>
</evidence>
<comment type="caution">
    <text evidence="1">The sequence shown here is derived from an EMBL/GenBank/DDBJ whole genome shotgun (WGS) entry which is preliminary data.</text>
</comment>
<proteinExistence type="predicted"/>
<dbReference type="RefSeq" id="WP_151599704.1">
    <property type="nucleotide sequence ID" value="NZ_WBMS02000058.1"/>
</dbReference>
<dbReference type="EMBL" id="WBMS02000058">
    <property type="protein sequence ID" value="MWA06832.1"/>
    <property type="molecule type" value="Genomic_DNA"/>
</dbReference>
<dbReference type="SUPFAM" id="SSF48452">
    <property type="entry name" value="TPR-like"/>
    <property type="match status" value="1"/>
</dbReference>
<protein>
    <recommendedName>
        <fullName evidence="3">Tetratricopeptide repeat protein</fullName>
    </recommendedName>
</protein>
<evidence type="ECO:0000313" key="1">
    <source>
        <dbReference type="EMBL" id="MWA06832.1"/>
    </source>
</evidence>